<name>A0A382NF17_9ZZZZ</name>
<organism evidence="1">
    <name type="scientific">marine metagenome</name>
    <dbReference type="NCBI Taxonomy" id="408172"/>
    <lineage>
        <taxon>unclassified sequences</taxon>
        <taxon>metagenomes</taxon>
        <taxon>ecological metagenomes</taxon>
    </lineage>
</organism>
<sequence>VDLDQILAFFIVFSNFIFTGSEY</sequence>
<feature type="non-terminal residue" evidence="1">
    <location>
        <position position="1"/>
    </location>
</feature>
<reference evidence="1" key="1">
    <citation type="submission" date="2018-05" db="EMBL/GenBank/DDBJ databases">
        <authorList>
            <person name="Lanie J.A."/>
            <person name="Ng W.-L."/>
            <person name="Kazmierczak K.M."/>
            <person name="Andrzejewski T.M."/>
            <person name="Davidsen T.M."/>
            <person name="Wayne K.J."/>
            <person name="Tettelin H."/>
            <person name="Glass J.I."/>
            <person name="Rusch D."/>
            <person name="Podicherti R."/>
            <person name="Tsui H.-C.T."/>
            <person name="Winkler M.E."/>
        </authorList>
    </citation>
    <scope>NUCLEOTIDE SEQUENCE</scope>
</reference>
<gene>
    <name evidence="1" type="ORF">METZ01_LOCUS311691</name>
</gene>
<evidence type="ECO:0000313" key="1">
    <source>
        <dbReference type="EMBL" id="SVC58837.1"/>
    </source>
</evidence>
<accession>A0A382NF17</accession>
<dbReference type="EMBL" id="UINC01099508">
    <property type="protein sequence ID" value="SVC58837.1"/>
    <property type="molecule type" value="Genomic_DNA"/>
</dbReference>
<dbReference type="AlphaFoldDB" id="A0A382NF17"/>
<protein>
    <submittedName>
        <fullName evidence="1">Uncharacterized protein</fullName>
    </submittedName>
</protein>
<proteinExistence type="predicted"/>